<dbReference type="Pfam" id="PF26344">
    <property type="entry name" value="YuzC"/>
    <property type="match status" value="1"/>
</dbReference>
<reference evidence="1 2" key="1">
    <citation type="submission" date="2023-07" db="EMBL/GenBank/DDBJ databases">
        <title>Sorghum-associated microbial communities from plants grown in Nebraska, USA.</title>
        <authorList>
            <person name="Schachtman D."/>
        </authorList>
    </citation>
    <scope>NUCLEOTIDE SEQUENCE [LARGE SCALE GENOMIC DNA]</scope>
    <source>
        <strain evidence="1 2">CC258</strain>
    </source>
</reference>
<evidence type="ECO:0000313" key="1">
    <source>
        <dbReference type="EMBL" id="MDR6554246.1"/>
    </source>
</evidence>
<protein>
    <submittedName>
        <fullName evidence="1">Uncharacterized protein</fullName>
    </submittedName>
</protein>
<proteinExistence type="predicted"/>
<dbReference type="InterPro" id="IPR058870">
    <property type="entry name" value="YuzC"/>
</dbReference>
<organism evidence="1 2">
    <name type="scientific">Paenibacillus qinlingensis</name>
    <dbReference type="NCBI Taxonomy" id="1837343"/>
    <lineage>
        <taxon>Bacteria</taxon>
        <taxon>Bacillati</taxon>
        <taxon>Bacillota</taxon>
        <taxon>Bacilli</taxon>
        <taxon>Bacillales</taxon>
        <taxon>Paenibacillaceae</taxon>
        <taxon>Paenibacillus</taxon>
    </lineage>
</organism>
<comment type="caution">
    <text evidence="1">The sequence shown here is derived from an EMBL/GenBank/DDBJ whole genome shotgun (WGS) entry which is preliminary data.</text>
</comment>
<gene>
    <name evidence="1" type="ORF">J2736_005475</name>
</gene>
<sequence length="131" mass="15030">MYNDPTLYPYPPVQYHLYPTHPYHYAPYWAWDRDFPPVNTKTLSTSASISEHLLKDTSLLVKKLTDPAIAKQLMTNAQSGNKKEVDRIIHTFGYESAIETTYSPSAVHFIVGPRIKDNPCCQLTLMLKWGE</sequence>
<dbReference type="EMBL" id="JAVDSB010000015">
    <property type="protein sequence ID" value="MDR6554246.1"/>
    <property type="molecule type" value="Genomic_DNA"/>
</dbReference>
<dbReference type="RefSeq" id="WP_310501686.1">
    <property type="nucleotide sequence ID" value="NZ_JAVDSB010000015.1"/>
</dbReference>
<name>A0ABU1P3D4_9BACL</name>
<evidence type="ECO:0000313" key="2">
    <source>
        <dbReference type="Proteomes" id="UP001267290"/>
    </source>
</evidence>
<keyword evidence="2" id="KW-1185">Reference proteome</keyword>
<dbReference type="Proteomes" id="UP001267290">
    <property type="component" value="Unassembled WGS sequence"/>
</dbReference>
<accession>A0ABU1P3D4</accession>